<reference evidence="2" key="1">
    <citation type="submission" date="2021-06" db="EMBL/GenBank/DDBJ databases">
        <authorList>
            <person name="Criscuolo A."/>
        </authorList>
    </citation>
    <scope>NUCLEOTIDE SEQUENCE</scope>
    <source>
        <strain evidence="2">CIP111600</strain>
    </source>
</reference>
<evidence type="ECO:0000259" key="1">
    <source>
        <dbReference type="Pfam" id="PF01261"/>
    </source>
</evidence>
<dbReference type="PANTHER" id="PTHR12110">
    <property type="entry name" value="HYDROXYPYRUVATE ISOMERASE"/>
    <property type="match status" value="1"/>
</dbReference>
<keyword evidence="2" id="KW-0456">Lyase</keyword>
<feature type="domain" description="Xylose isomerase-like TIM barrel" evidence="1">
    <location>
        <begin position="25"/>
        <end position="251"/>
    </location>
</feature>
<dbReference type="GO" id="GO:0050114">
    <property type="term" value="F:myo-inosose-2 dehydratase activity"/>
    <property type="evidence" value="ECO:0007669"/>
    <property type="project" value="UniProtKB-EC"/>
</dbReference>
<organism evidence="2 3">
    <name type="scientific">Paenibacillus solanacearum</name>
    <dbReference type="NCBI Taxonomy" id="2048548"/>
    <lineage>
        <taxon>Bacteria</taxon>
        <taxon>Bacillati</taxon>
        <taxon>Bacillota</taxon>
        <taxon>Bacilli</taxon>
        <taxon>Bacillales</taxon>
        <taxon>Paenibacillaceae</taxon>
        <taxon>Paenibacillus</taxon>
    </lineage>
</organism>
<evidence type="ECO:0000313" key="2">
    <source>
        <dbReference type="EMBL" id="CAG7627619.1"/>
    </source>
</evidence>
<dbReference type="RefSeq" id="WP_218092701.1">
    <property type="nucleotide sequence ID" value="NZ_CAJVAS010000011.1"/>
</dbReference>
<accession>A0A916K1M1</accession>
<dbReference type="Proteomes" id="UP000693672">
    <property type="component" value="Unassembled WGS sequence"/>
</dbReference>
<dbReference type="PANTHER" id="PTHR12110:SF41">
    <property type="entry name" value="INOSOSE DEHYDRATASE"/>
    <property type="match status" value="1"/>
</dbReference>
<dbReference type="EC" id="4.2.1.44" evidence="2"/>
<gene>
    <name evidence="2" type="primary">iolE_4</name>
    <name evidence="2" type="ORF">PAESOLCIP111_02935</name>
</gene>
<keyword evidence="3" id="KW-1185">Reference proteome</keyword>
<name>A0A916K1M1_9BACL</name>
<comment type="caution">
    <text evidence="2">The sequence shown here is derived from an EMBL/GenBank/DDBJ whole genome shotgun (WGS) entry which is preliminary data.</text>
</comment>
<dbReference type="Pfam" id="PF01261">
    <property type="entry name" value="AP_endonuc_2"/>
    <property type="match status" value="1"/>
</dbReference>
<dbReference type="InterPro" id="IPR050312">
    <property type="entry name" value="IolE/XylAMocC-like"/>
</dbReference>
<dbReference type="InterPro" id="IPR013022">
    <property type="entry name" value="Xyl_isomerase-like_TIM-brl"/>
</dbReference>
<dbReference type="AlphaFoldDB" id="A0A916K1M1"/>
<sequence length="257" mass="28613">MRRMGIGLQLYTLRSETAADFEGTLRKVAELGYEGVEFAGYGGLPAEQLGALLKELNLKAIGAHVGLKNLRDNLQGEIDYLRAIGGTYLICPSIPKEEREDAEGWKRLFAFFEQAGAEARKQGLVFAYHNHAFEFGQDVDGQFAFDALYSHTAPDSVQVEMDVCWVQFAGQNPLEYIARYNGRLPLLHLKDFSKDEEGKMKTLELGQGDVQLSGVIEAASDAGVEWLIVEQDHCQNPPLQSVANSYGWVKKHCLEQL</sequence>
<dbReference type="EMBL" id="CAJVAS010000011">
    <property type="protein sequence ID" value="CAG7627619.1"/>
    <property type="molecule type" value="Genomic_DNA"/>
</dbReference>
<proteinExistence type="predicted"/>
<evidence type="ECO:0000313" key="3">
    <source>
        <dbReference type="Proteomes" id="UP000693672"/>
    </source>
</evidence>
<protein>
    <submittedName>
        <fullName evidence="2">Inosose dehydratase</fullName>
        <ecNumber evidence="2">4.2.1.44</ecNumber>
    </submittedName>
</protein>